<dbReference type="GO" id="GO:0003677">
    <property type="term" value="F:DNA binding"/>
    <property type="evidence" value="ECO:0007669"/>
    <property type="project" value="UniProtKB-KW"/>
</dbReference>
<dbReference type="InterPro" id="IPR036388">
    <property type="entry name" value="WH-like_DNA-bd_sf"/>
</dbReference>
<dbReference type="EMBL" id="LJQT01000460">
    <property type="protein sequence ID" value="KPX80163.1"/>
    <property type="molecule type" value="Genomic_DNA"/>
</dbReference>
<keyword evidence="2" id="KW-0238">DNA-binding</keyword>
<keyword evidence="6" id="KW-1185">Reference proteome</keyword>
<accession>A0A0P9UPR2</accession>
<evidence type="ECO:0000256" key="3">
    <source>
        <dbReference type="ARBA" id="ARBA00023163"/>
    </source>
</evidence>
<dbReference type="PRINTS" id="PR00038">
    <property type="entry name" value="HTHLUXR"/>
</dbReference>
<dbReference type="PANTHER" id="PTHR44688:SF16">
    <property type="entry name" value="DNA-BINDING TRANSCRIPTIONAL ACTIVATOR DEVR_DOSR"/>
    <property type="match status" value="1"/>
</dbReference>
<evidence type="ECO:0000256" key="1">
    <source>
        <dbReference type="ARBA" id="ARBA00023015"/>
    </source>
</evidence>
<proteinExistence type="predicted"/>
<dbReference type="PATRIC" id="fig|86176.4.peg.282"/>
<evidence type="ECO:0000256" key="2">
    <source>
        <dbReference type="ARBA" id="ARBA00023125"/>
    </source>
</evidence>
<sequence>MDHPSTLIVLRSSALLAYPIAPHLCGRRSWPQPYRAAPWQTASNSYRFYTTDSRLDAGVALSLLIAILSPLHRLYDKGGQAMHIRLSDFNSRLQSASTVDQQMDCALLLASDLGFDAVIYDYSPVPVSHDGALITPSLLSLRNTPADWHALWCSQGYYQIDPVQHLAVASVSPFVWSYQPKAETVLQTFITDMHKPVVRYLHDSHMTCGVTVPIHMPKGGFATLTGLCSDSSDAALEDARQSLAEFGLLAQAFQEVAYPLFDQKMRSCNAIKLTRRERECLSWSAEGLTAREIADQLNRSVATVTLHLNSAMQKLGAKNRVQAVVRAVHYRLLDQ</sequence>
<comment type="caution">
    <text evidence="5">The sequence shown here is derived from an EMBL/GenBank/DDBJ whole genome shotgun (WGS) entry which is preliminary data.</text>
</comment>
<dbReference type="PANTHER" id="PTHR44688">
    <property type="entry name" value="DNA-BINDING TRANSCRIPTIONAL ACTIVATOR DEVR_DOSR"/>
    <property type="match status" value="1"/>
</dbReference>
<dbReference type="Gene3D" id="1.10.10.10">
    <property type="entry name" value="Winged helix-like DNA-binding domain superfamily/Winged helix DNA-binding domain"/>
    <property type="match status" value="1"/>
</dbReference>
<keyword evidence="3" id="KW-0804">Transcription</keyword>
<dbReference type="PROSITE" id="PS00622">
    <property type="entry name" value="HTH_LUXR_1"/>
    <property type="match status" value="1"/>
</dbReference>
<dbReference type="CDD" id="cd06170">
    <property type="entry name" value="LuxR_C_like"/>
    <property type="match status" value="1"/>
</dbReference>
<dbReference type="GO" id="GO:0006355">
    <property type="term" value="P:regulation of DNA-templated transcription"/>
    <property type="evidence" value="ECO:0007669"/>
    <property type="project" value="InterPro"/>
</dbReference>
<dbReference type="SUPFAM" id="SSF46894">
    <property type="entry name" value="C-terminal effector domain of the bipartite response regulators"/>
    <property type="match status" value="1"/>
</dbReference>
<evidence type="ECO:0000259" key="4">
    <source>
        <dbReference type="PROSITE" id="PS50043"/>
    </source>
</evidence>
<organism evidence="5 6">
    <name type="scientific">Pseudomonas meliae</name>
    <dbReference type="NCBI Taxonomy" id="86176"/>
    <lineage>
        <taxon>Bacteria</taxon>
        <taxon>Pseudomonadati</taxon>
        <taxon>Pseudomonadota</taxon>
        <taxon>Gammaproteobacteria</taxon>
        <taxon>Pseudomonadales</taxon>
        <taxon>Pseudomonadaceae</taxon>
        <taxon>Pseudomonas</taxon>
    </lineage>
</organism>
<dbReference type="InterPro" id="IPR016032">
    <property type="entry name" value="Sig_transdc_resp-reg_C-effctor"/>
</dbReference>
<dbReference type="SUPFAM" id="SSF75516">
    <property type="entry name" value="Pheromone-binding domain of LuxR-like quorum-sensing transcription factors"/>
    <property type="match status" value="1"/>
</dbReference>
<dbReference type="PROSITE" id="PS50043">
    <property type="entry name" value="HTH_LUXR_2"/>
    <property type="match status" value="1"/>
</dbReference>
<gene>
    <name evidence="5" type="ORF">ALO64_00262</name>
</gene>
<reference evidence="5 6" key="1">
    <citation type="submission" date="2015-09" db="EMBL/GenBank/DDBJ databases">
        <title>Genome announcement of multiple Pseudomonas syringae strains.</title>
        <authorList>
            <person name="Thakur S."/>
            <person name="Wang P.W."/>
            <person name="Gong Y."/>
            <person name="Weir B.S."/>
            <person name="Guttman D.S."/>
        </authorList>
    </citation>
    <scope>NUCLEOTIDE SEQUENCE [LARGE SCALE GENOMIC DNA]</scope>
    <source>
        <strain evidence="5 6">ICMP6289</strain>
    </source>
</reference>
<dbReference type="SMART" id="SM00421">
    <property type="entry name" value="HTH_LUXR"/>
    <property type="match status" value="1"/>
</dbReference>
<dbReference type="InterPro" id="IPR000792">
    <property type="entry name" value="Tscrpt_reg_LuxR_C"/>
</dbReference>
<protein>
    <submittedName>
        <fullName evidence="5">Transcriptional regulator ahyR/asaR family</fullName>
    </submittedName>
</protein>
<dbReference type="Pfam" id="PF00196">
    <property type="entry name" value="GerE"/>
    <property type="match status" value="1"/>
</dbReference>
<dbReference type="Pfam" id="PF03472">
    <property type="entry name" value="Autoind_bind"/>
    <property type="match status" value="1"/>
</dbReference>
<keyword evidence="1" id="KW-0805">Transcription regulation</keyword>
<evidence type="ECO:0000313" key="5">
    <source>
        <dbReference type="EMBL" id="KPX80163.1"/>
    </source>
</evidence>
<dbReference type="Proteomes" id="UP000050455">
    <property type="component" value="Unassembled WGS sequence"/>
</dbReference>
<feature type="domain" description="HTH luxR-type" evidence="4">
    <location>
        <begin position="266"/>
        <end position="331"/>
    </location>
</feature>
<dbReference type="InterPro" id="IPR036693">
    <property type="entry name" value="TF_LuxR_autoind-bd_dom_sf"/>
</dbReference>
<dbReference type="AlphaFoldDB" id="A0A0P9UPR2"/>
<dbReference type="InterPro" id="IPR005143">
    <property type="entry name" value="TF_LuxR_autoind-bd_dom"/>
</dbReference>
<dbReference type="Gene3D" id="3.30.450.80">
    <property type="entry name" value="Transcription factor LuxR-like, autoinducer-binding domain"/>
    <property type="match status" value="1"/>
</dbReference>
<evidence type="ECO:0000313" key="6">
    <source>
        <dbReference type="Proteomes" id="UP000050455"/>
    </source>
</evidence>
<name>A0A0P9UPR2_9PSED</name>